<organism evidence="4 5">
    <name type="scientific">Antiquaquibacter soli</name>
    <dbReference type="NCBI Taxonomy" id="3064523"/>
    <lineage>
        <taxon>Bacteria</taxon>
        <taxon>Bacillati</taxon>
        <taxon>Actinomycetota</taxon>
        <taxon>Actinomycetes</taxon>
        <taxon>Micrococcales</taxon>
        <taxon>Microbacteriaceae</taxon>
        <taxon>Antiquaquibacter</taxon>
    </lineage>
</organism>
<proteinExistence type="predicted"/>
<feature type="region of interest" description="Disordered" evidence="1">
    <location>
        <begin position="201"/>
        <end position="226"/>
    </location>
</feature>
<comment type="caution">
    <text evidence="4">The sequence shown here is derived from an EMBL/GenBank/DDBJ whole genome shotgun (WGS) entry which is preliminary data.</text>
</comment>
<reference evidence="4 5" key="1">
    <citation type="submission" date="2023-07" db="EMBL/GenBank/DDBJ databases">
        <title>Protaetiibacter sp. nov WY-16 isolated from soil.</title>
        <authorList>
            <person name="Liu B."/>
            <person name="Wan Y."/>
        </authorList>
    </citation>
    <scope>NUCLEOTIDE SEQUENCE [LARGE SCALE GENOMIC DNA]</scope>
    <source>
        <strain evidence="4 5">WY-16</strain>
    </source>
</reference>
<dbReference type="RefSeq" id="WP_305002845.1">
    <property type="nucleotide sequence ID" value="NZ_JAUQUB010000001.1"/>
</dbReference>
<feature type="compositionally biased region" description="Basic residues" evidence="1">
    <location>
        <begin position="201"/>
        <end position="219"/>
    </location>
</feature>
<dbReference type="InterPro" id="IPR058407">
    <property type="entry name" value="DUF8094"/>
</dbReference>
<feature type="transmembrane region" description="Helical" evidence="2">
    <location>
        <begin position="234"/>
        <end position="254"/>
    </location>
</feature>
<keyword evidence="2" id="KW-1133">Transmembrane helix</keyword>
<accession>A0ABT9BN85</accession>
<name>A0ABT9BN85_9MICO</name>
<keyword evidence="2" id="KW-0812">Transmembrane</keyword>
<feature type="region of interest" description="Disordered" evidence="1">
    <location>
        <begin position="255"/>
        <end position="275"/>
    </location>
</feature>
<sequence>MRFVLAIVAFVVAALMIGFGVAQRTILAEPDRVTLSTTVDSDATVTVIDGATLNAFEGSQTLTVSGSGEVFAAYGRTSDVLAWIGDTTYTAVSRDPETGELVSETVTGTETEVPDPNGSDLWLDDYVKDEDLTLTVNVPDNISFLIASDGVEPAPADIAIAWPIDNSTPWAGPLIVGGAIVLLVGIGFLIWAIHHMRSTRGPRRKMPKVPKKPVYKPARKPVESAASGRRRGMIAVPIALVSLLALSGCSPEFWPGGGTGPTPEPSASVPAGSELKPPAVTVRQVERIVARISAVTAEADANRDAELLKTRFDGPALELRLANYTIRGLDPAAAALPAIPEGPVRLTLPQQTDTWPRTVLAVIQDDKDATIPPVALILEQPDPRSDYKVTYAITLEASAVLPDVAPASVGAARLPADTGLLSTAPSALAEAYGEILMEDVDADSYLDFEAEGDTLRTSVGLDAKNQLRGSLPTTASMAFTNGPGPGDTIALATNDAGAIVAVNLLEATTVTPVEAGAAINPTGQVKTLSGIAVSQKGVVATYSDQLLFYVPPAGSDGKIILLGYSTGLVTATEIG</sequence>
<protein>
    <recommendedName>
        <fullName evidence="3">DUF8094 domain-containing protein</fullName>
    </recommendedName>
</protein>
<dbReference type="EMBL" id="JAUQUB010000001">
    <property type="protein sequence ID" value="MDO7882470.1"/>
    <property type="molecule type" value="Genomic_DNA"/>
</dbReference>
<keyword evidence="2" id="KW-0472">Membrane</keyword>
<dbReference type="Proteomes" id="UP001241072">
    <property type="component" value="Unassembled WGS sequence"/>
</dbReference>
<gene>
    <name evidence="4" type="ORF">Q5716_09565</name>
</gene>
<evidence type="ECO:0000256" key="1">
    <source>
        <dbReference type="SAM" id="MobiDB-lite"/>
    </source>
</evidence>
<evidence type="ECO:0000256" key="2">
    <source>
        <dbReference type="SAM" id="Phobius"/>
    </source>
</evidence>
<dbReference type="Pfam" id="PF26366">
    <property type="entry name" value="DUF8094"/>
    <property type="match status" value="1"/>
</dbReference>
<feature type="domain" description="DUF8094" evidence="3">
    <location>
        <begin position="278"/>
        <end position="572"/>
    </location>
</feature>
<feature type="transmembrane region" description="Helical" evidence="2">
    <location>
        <begin position="170"/>
        <end position="193"/>
    </location>
</feature>
<keyword evidence="5" id="KW-1185">Reference proteome</keyword>
<evidence type="ECO:0000313" key="4">
    <source>
        <dbReference type="EMBL" id="MDO7882470.1"/>
    </source>
</evidence>
<evidence type="ECO:0000259" key="3">
    <source>
        <dbReference type="Pfam" id="PF26366"/>
    </source>
</evidence>
<evidence type="ECO:0000313" key="5">
    <source>
        <dbReference type="Proteomes" id="UP001241072"/>
    </source>
</evidence>